<reference evidence="1" key="1">
    <citation type="submission" date="2023-04" db="EMBL/GenBank/DDBJ databases">
        <title>Draft Genome sequencing of Naganishia species isolated from polar environments using Oxford Nanopore Technology.</title>
        <authorList>
            <person name="Leo P."/>
            <person name="Venkateswaran K."/>
        </authorList>
    </citation>
    <scope>NUCLEOTIDE SEQUENCE</scope>
    <source>
        <strain evidence="1">MNA-CCFEE 5261</strain>
    </source>
</reference>
<comment type="caution">
    <text evidence="1">The sequence shown here is derived from an EMBL/GenBank/DDBJ whole genome shotgun (WGS) entry which is preliminary data.</text>
</comment>
<evidence type="ECO:0000313" key="1">
    <source>
        <dbReference type="EMBL" id="KAJ9101418.1"/>
    </source>
</evidence>
<protein>
    <submittedName>
        <fullName evidence="1">Uncharacterized protein</fullName>
    </submittedName>
</protein>
<dbReference type="Proteomes" id="UP001241377">
    <property type="component" value="Unassembled WGS sequence"/>
</dbReference>
<proteinExistence type="predicted"/>
<name>A0ACC2VQN4_9TREE</name>
<evidence type="ECO:0000313" key="2">
    <source>
        <dbReference type="Proteomes" id="UP001241377"/>
    </source>
</evidence>
<dbReference type="EMBL" id="JASBWR010000058">
    <property type="protein sequence ID" value="KAJ9101418.1"/>
    <property type="molecule type" value="Genomic_DNA"/>
</dbReference>
<keyword evidence="2" id="KW-1185">Reference proteome</keyword>
<organism evidence="1 2">
    <name type="scientific">Naganishia cerealis</name>
    <dbReference type="NCBI Taxonomy" id="610337"/>
    <lineage>
        <taxon>Eukaryota</taxon>
        <taxon>Fungi</taxon>
        <taxon>Dikarya</taxon>
        <taxon>Basidiomycota</taxon>
        <taxon>Agaricomycotina</taxon>
        <taxon>Tremellomycetes</taxon>
        <taxon>Filobasidiales</taxon>
        <taxon>Filobasidiaceae</taxon>
        <taxon>Naganishia</taxon>
    </lineage>
</organism>
<gene>
    <name evidence="1" type="ORF">QFC19_005191</name>
</gene>
<accession>A0ACC2VQN4</accession>
<sequence length="467" mass="53499">MSLDSDDVLDILAPSGHRRKHKRPRLSEKRSQKIDDEFVVQLPLIFQSDAVANTAVYERSRALDQAILRQQSVEAEEEASKRQETAQVVGQLNRWRPQKYALTAENTQILQLLTRESQFYSVRFVEYESQPEIWCRALQPNNYDALYQSTRTHFADFVEKCVSSSSEAVVTLALNFVAYLIHSVKDVRGMNIADLESILQSMTIEPSFGTSIRAGTFSRYLALPDGQLLLKRLGLVFKCFRLVQESDTSMAYYFFLVLADSNLYLNHYVDLSHLARDIFPLLIGTLGASSVLTVAETVFKSLRPIENETEYSFLSTVSKLRYRTLHLLWNLVDRTIVQDMILAFVNGMLTLNSTLNDCIEAGTKMTMDKPEKSSDFQSVIDVHYQLYSLLLVLSPLNTINESKETNQRILQLLDTKQKDITSQVASLERSETEVSRTIITQATALLQKLMAMKRQYQRRTFIDIFYD</sequence>